<keyword evidence="3" id="KW-1185">Reference proteome</keyword>
<dbReference type="RefSeq" id="WP_161105200.1">
    <property type="nucleotide sequence ID" value="NZ_JBHLYI010000003.1"/>
</dbReference>
<evidence type="ECO:0000313" key="3">
    <source>
        <dbReference type="Proteomes" id="UP000431901"/>
    </source>
</evidence>
<evidence type="ECO:0000313" key="2">
    <source>
        <dbReference type="EMBL" id="MXQ67039.1"/>
    </source>
</evidence>
<dbReference type="AlphaFoldDB" id="A0A6I4W8G4"/>
<name>A0A6I4W8G4_9ACTN</name>
<proteinExistence type="predicted"/>
<comment type="caution">
    <text evidence="2">The sequence shown here is derived from an EMBL/GenBank/DDBJ whole genome shotgun (WGS) entry which is preliminary data.</text>
</comment>
<protein>
    <submittedName>
        <fullName evidence="2">Uncharacterized protein</fullName>
    </submittedName>
</protein>
<reference evidence="2 3" key="1">
    <citation type="submission" date="2019-12" db="EMBL/GenBank/DDBJ databases">
        <title>Nocardia macrotermitis sp. nov. and Nocardia aurantia sp. nov., isolated from the gut of the fungus growing-termite Macrotermes natalensis.</title>
        <authorList>
            <person name="Christine B."/>
            <person name="Rene B."/>
        </authorList>
    </citation>
    <scope>NUCLEOTIDE SEQUENCE [LARGE SCALE GENOMIC DNA]</scope>
    <source>
        <strain evidence="2 3">DSM 102126</strain>
    </source>
</reference>
<accession>A0A6I4W8G4</accession>
<gene>
    <name evidence="2" type="ORF">GQ466_23765</name>
</gene>
<evidence type="ECO:0000256" key="1">
    <source>
        <dbReference type="SAM" id="MobiDB-lite"/>
    </source>
</evidence>
<feature type="region of interest" description="Disordered" evidence="1">
    <location>
        <begin position="39"/>
        <end position="60"/>
    </location>
</feature>
<sequence>MPDDLPDDWKKCEHELSLLIDEKIDVDAGWNALARQEGHAGTTTQCHDQEVPTTDATAGREGTATDEVDAALDALAFQLREIYRSPRVARCATYPIMDNIATAYEMVTDVNRSRHWQTVGCNEMLSSLTVAMNVLRETATDMFNRSRNARNRASGIEAVGEISIIADRIAQLEGVIRYSFDQPDLNSFSQYY</sequence>
<feature type="compositionally biased region" description="Polar residues" evidence="1">
    <location>
        <begin position="41"/>
        <end position="56"/>
    </location>
</feature>
<dbReference type="Proteomes" id="UP000431901">
    <property type="component" value="Unassembled WGS sequence"/>
</dbReference>
<dbReference type="EMBL" id="WUTW01000005">
    <property type="protein sequence ID" value="MXQ67039.1"/>
    <property type="molecule type" value="Genomic_DNA"/>
</dbReference>
<organism evidence="2 3">
    <name type="scientific">Actinomadura rayongensis</name>
    <dbReference type="NCBI Taxonomy" id="1429076"/>
    <lineage>
        <taxon>Bacteria</taxon>
        <taxon>Bacillati</taxon>
        <taxon>Actinomycetota</taxon>
        <taxon>Actinomycetes</taxon>
        <taxon>Streptosporangiales</taxon>
        <taxon>Thermomonosporaceae</taxon>
        <taxon>Actinomadura</taxon>
    </lineage>
</organism>